<dbReference type="AlphaFoldDB" id="A0A6A6KD13"/>
<dbReference type="PANTHER" id="PTHR47872">
    <property type="entry name" value="NUCLEAR RNA EXPORT FACTOR SDE5-RELATED"/>
    <property type="match status" value="1"/>
</dbReference>
<reference evidence="3 4" key="1">
    <citation type="journal article" date="2020" name="Mol. Plant">
        <title>The Chromosome-Based Rubber Tree Genome Provides New Insights into Spurge Genome Evolution and Rubber Biosynthesis.</title>
        <authorList>
            <person name="Liu J."/>
            <person name="Shi C."/>
            <person name="Shi C.C."/>
            <person name="Li W."/>
            <person name="Zhang Q.J."/>
            <person name="Zhang Y."/>
            <person name="Li K."/>
            <person name="Lu H.F."/>
            <person name="Shi C."/>
            <person name="Zhu S.T."/>
            <person name="Xiao Z.Y."/>
            <person name="Nan H."/>
            <person name="Yue Y."/>
            <person name="Zhu X.G."/>
            <person name="Wu Y."/>
            <person name="Hong X.N."/>
            <person name="Fan G.Y."/>
            <person name="Tong Y."/>
            <person name="Zhang D."/>
            <person name="Mao C.L."/>
            <person name="Liu Y.L."/>
            <person name="Hao S.J."/>
            <person name="Liu W.Q."/>
            <person name="Lv M.Q."/>
            <person name="Zhang H.B."/>
            <person name="Liu Y."/>
            <person name="Hu-Tang G.R."/>
            <person name="Wang J.P."/>
            <person name="Wang J.H."/>
            <person name="Sun Y.H."/>
            <person name="Ni S.B."/>
            <person name="Chen W.B."/>
            <person name="Zhang X.C."/>
            <person name="Jiao Y.N."/>
            <person name="Eichler E.E."/>
            <person name="Li G.H."/>
            <person name="Liu X."/>
            <person name="Gao L.Z."/>
        </authorList>
    </citation>
    <scope>NUCLEOTIDE SEQUENCE [LARGE SCALE GENOMIC DNA]</scope>
    <source>
        <strain evidence="4">cv. GT1</strain>
        <tissue evidence="3">Leaf</tissue>
    </source>
</reference>
<dbReference type="PANTHER" id="PTHR47872:SF1">
    <property type="entry name" value="NUCLEAR RNA EXPORT FACTOR SDE5-RELATED"/>
    <property type="match status" value="1"/>
</dbReference>
<feature type="domain" description="At5g58720/SDE5-like UBA-like" evidence="2">
    <location>
        <begin position="12"/>
        <end position="53"/>
    </location>
</feature>
<accession>A0A6A6KD13</accession>
<dbReference type="Pfam" id="PF24767">
    <property type="entry name" value="UBA_At5g58720"/>
    <property type="match status" value="1"/>
</dbReference>
<gene>
    <name evidence="3" type="ORF">GH714_009710</name>
</gene>
<organism evidence="3 4">
    <name type="scientific">Hevea brasiliensis</name>
    <name type="common">Para rubber tree</name>
    <name type="synonym">Siphonia brasiliensis</name>
    <dbReference type="NCBI Taxonomy" id="3981"/>
    <lineage>
        <taxon>Eukaryota</taxon>
        <taxon>Viridiplantae</taxon>
        <taxon>Streptophyta</taxon>
        <taxon>Embryophyta</taxon>
        <taxon>Tracheophyta</taxon>
        <taxon>Spermatophyta</taxon>
        <taxon>Magnoliopsida</taxon>
        <taxon>eudicotyledons</taxon>
        <taxon>Gunneridae</taxon>
        <taxon>Pentapetalae</taxon>
        <taxon>rosids</taxon>
        <taxon>fabids</taxon>
        <taxon>Malpighiales</taxon>
        <taxon>Euphorbiaceae</taxon>
        <taxon>Crotonoideae</taxon>
        <taxon>Micrandreae</taxon>
        <taxon>Hevea</taxon>
    </lineage>
</organism>
<feature type="region of interest" description="Disordered" evidence="1">
    <location>
        <begin position="90"/>
        <end position="113"/>
    </location>
</feature>
<dbReference type="EMBL" id="JAAGAX010000017">
    <property type="protein sequence ID" value="KAF2286016.1"/>
    <property type="molecule type" value="Genomic_DNA"/>
</dbReference>
<dbReference type="InterPro" id="IPR056254">
    <property type="entry name" value="At5g58720/SDE5-like_UBA-like"/>
</dbReference>
<sequence>MHAISSTAQSDVNKKDLEELLEVFGSAFSLDDIASAYCQGRRDTNLAAEILCGMHGTTSTTVTAEKLADENATPLMCPFVSERTRTLSTLSSEWPSDNHLEKTSAGQNRTKELRSKKCSISMGTVSSVIGKEYAKPRPLTYESTEARKPLKLDSKDFPVSEIWSEKNPSSVTTRNKISQVDIEEFLFKMLGEGFQLDMPVIREVLDRCGYDMQQSTEKFLEQESVPLHQQVQQLDSAQRSEEAPKITCRVRVVKRSKAFGKLVVECPKDATREHKPSTAEPQVVTRKGTIFNKKAREADDKSCQKLIETRDDEVVSVKLHDLEPKESLDLMRRHLTSLCGIPSIKYLRVIMESNGEDTTKGKRKKLHICFLERLKMEMEDTDMLRNFPEQIMKQLEKESIEWNEEENGKTILIKVDVIDPKSLSFAKKYGVGNDNKRGPTPANVGCHF</sequence>
<protein>
    <recommendedName>
        <fullName evidence="2">At5g58720/SDE5-like UBA-like domain-containing protein</fullName>
    </recommendedName>
</protein>
<name>A0A6A6KD13_HEVBR</name>
<evidence type="ECO:0000313" key="3">
    <source>
        <dbReference type="EMBL" id="KAF2286016.1"/>
    </source>
</evidence>
<evidence type="ECO:0000259" key="2">
    <source>
        <dbReference type="Pfam" id="PF24767"/>
    </source>
</evidence>
<dbReference type="Proteomes" id="UP000467840">
    <property type="component" value="Chromosome 3"/>
</dbReference>
<proteinExistence type="predicted"/>
<evidence type="ECO:0000313" key="4">
    <source>
        <dbReference type="Proteomes" id="UP000467840"/>
    </source>
</evidence>
<comment type="caution">
    <text evidence="3">The sequence shown here is derived from an EMBL/GenBank/DDBJ whole genome shotgun (WGS) entry which is preliminary data.</text>
</comment>
<keyword evidence="4" id="KW-1185">Reference proteome</keyword>
<evidence type="ECO:0000256" key="1">
    <source>
        <dbReference type="SAM" id="MobiDB-lite"/>
    </source>
</evidence>